<protein>
    <submittedName>
        <fullName evidence="1">Uncharacterized protein</fullName>
    </submittedName>
</protein>
<reference evidence="1" key="1">
    <citation type="submission" date="2019-07" db="EMBL/GenBank/DDBJ databases">
        <title>Toxilogical consequences of a new and cryptic species of cyanobacteria (Komarekiella delphini-convector) recovered from the epidermis of a bottlenose dolphin and 1500 ft. in the air.</title>
        <authorList>
            <person name="Brown A.O."/>
            <person name="Dvorak P."/>
            <person name="Villanueva C.D."/>
            <person name="Foss A.J."/>
            <person name="Garvey A.D."/>
            <person name="Gibson Q.A."/>
            <person name="Johansen J.R."/>
            <person name="Casamatta D.A."/>
        </authorList>
    </citation>
    <scope>NUCLEOTIDE SEQUENCE</scope>
    <source>
        <strain evidence="1">SJRDD-AB1</strain>
    </source>
</reference>
<gene>
    <name evidence="1" type="ORF">FNW02_13185</name>
</gene>
<dbReference type="AlphaFoldDB" id="A0AA40VR49"/>
<evidence type="ECO:0000313" key="2">
    <source>
        <dbReference type="Proteomes" id="UP001165986"/>
    </source>
</evidence>
<organism evidence="1 2">
    <name type="scientific">Komarekiella delphini-convector SJRDD-AB1</name>
    <dbReference type="NCBI Taxonomy" id="2593771"/>
    <lineage>
        <taxon>Bacteria</taxon>
        <taxon>Bacillati</taxon>
        <taxon>Cyanobacteriota</taxon>
        <taxon>Cyanophyceae</taxon>
        <taxon>Nostocales</taxon>
        <taxon>Nostocaceae</taxon>
        <taxon>Komarekiella</taxon>
        <taxon>Komarekiella delphini-convector</taxon>
    </lineage>
</organism>
<sequence length="76" mass="8465">MVLGQKPTQNFYFAYVEVVEVNLTNPFDSVSFCISHSNSPALMIMAAVIGNSVSNFLIIQFHATVITCFLEVLNDY</sequence>
<keyword evidence="2" id="KW-1185">Reference proteome</keyword>
<evidence type="ECO:0000313" key="1">
    <source>
        <dbReference type="EMBL" id="MBD6616755.1"/>
    </source>
</evidence>
<dbReference type="RefSeq" id="WP_191757987.1">
    <property type="nucleotide sequence ID" value="NZ_VJXY01000012.1"/>
</dbReference>
<dbReference type="Proteomes" id="UP001165986">
    <property type="component" value="Unassembled WGS sequence"/>
</dbReference>
<proteinExistence type="predicted"/>
<dbReference type="EMBL" id="VJXY01000012">
    <property type="protein sequence ID" value="MBD6616755.1"/>
    <property type="molecule type" value="Genomic_DNA"/>
</dbReference>
<name>A0AA40VR49_9NOST</name>
<comment type="caution">
    <text evidence="1">The sequence shown here is derived from an EMBL/GenBank/DDBJ whole genome shotgun (WGS) entry which is preliminary data.</text>
</comment>
<accession>A0AA40VR49</accession>